<feature type="transmembrane region" description="Helical" evidence="1">
    <location>
        <begin position="41"/>
        <end position="63"/>
    </location>
</feature>
<dbReference type="RefSeq" id="WP_318066484.1">
    <property type="nucleotide sequence ID" value="NZ_JAWONS010000324.1"/>
</dbReference>
<keyword evidence="1" id="KW-0472">Membrane</keyword>
<keyword evidence="3" id="KW-1185">Reference proteome</keyword>
<gene>
    <name evidence="2" type="ORF">RZO55_22315</name>
</gene>
<dbReference type="InterPro" id="IPR019074">
    <property type="entry name" value="YabQ"/>
</dbReference>
<feature type="transmembrane region" description="Helical" evidence="1">
    <location>
        <begin position="12"/>
        <end position="29"/>
    </location>
</feature>
<comment type="caution">
    <text evidence="2">The sequence shown here is derived from an EMBL/GenBank/DDBJ whole genome shotgun (WGS) entry which is preliminary data.</text>
</comment>
<dbReference type="Proteomes" id="UP001276854">
    <property type="component" value="Unassembled WGS sequence"/>
</dbReference>
<feature type="transmembrane region" description="Helical" evidence="1">
    <location>
        <begin position="69"/>
        <end position="88"/>
    </location>
</feature>
<evidence type="ECO:0000313" key="2">
    <source>
        <dbReference type="EMBL" id="MDW2800306.1"/>
    </source>
</evidence>
<proteinExistence type="predicted"/>
<evidence type="ECO:0000313" key="3">
    <source>
        <dbReference type="Proteomes" id="UP001276854"/>
    </source>
</evidence>
<evidence type="ECO:0000256" key="1">
    <source>
        <dbReference type="SAM" id="Phobius"/>
    </source>
</evidence>
<dbReference type="EMBL" id="JAWONS010000324">
    <property type="protein sequence ID" value="MDW2800306.1"/>
    <property type="molecule type" value="Genomic_DNA"/>
</dbReference>
<protein>
    <submittedName>
        <fullName evidence="2">Spore cortex biosynthesis protein YabQ</fullName>
    </submittedName>
</protein>
<organism evidence="2 3">
    <name type="scientific">Clostridium boliviensis</name>
    <dbReference type="NCBI Taxonomy" id="318465"/>
    <lineage>
        <taxon>Bacteria</taxon>
        <taxon>Bacillati</taxon>
        <taxon>Bacillota</taxon>
        <taxon>Clostridia</taxon>
        <taxon>Eubacteriales</taxon>
        <taxon>Clostridiaceae</taxon>
        <taxon>Clostridium</taxon>
    </lineage>
</organism>
<keyword evidence="1" id="KW-1133">Transmembrane helix</keyword>
<keyword evidence="1" id="KW-0812">Transmembrane</keyword>
<sequence length="118" mass="14068">MSVHIVYEVKLLLYSFLTGAGLMMTYDLLRIFRIFIPHSYVFTGIEDMIYWVYAALVTFSLLYEQNDGGLRGYVIAGIFLGMFLYDRLVSRFFLKSLKNLQKYLKMRVDKWIRPKKRQ</sequence>
<name>A0ABU4GRP8_9CLOT</name>
<dbReference type="NCBIfam" id="TIGR02893">
    <property type="entry name" value="spore_yabQ"/>
    <property type="match status" value="1"/>
</dbReference>
<dbReference type="Pfam" id="PF09578">
    <property type="entry name" value="Spore_YabQ"/>
    <property type="match status" value="1"/>
</dbReference>
<accession>A0ABU4GRP8</accession>
<reference evidence="2 3" key="1">
    <citation type="submission" date="2023-10" db="EMBL/GenBank/DDBJ databases">
        <title>A novel Glycoside Hydrolase 43-Like Enzyme from Clostrdium boliviensis is an Endo-xylanase, and a Candidate for Xylooligosaccharides Production from Different Xylan Substrates.</title>
        <authorList>
            <person name="Alvarez M.T."/>
            <person name="Rocabado-Villegas L.R."/>
            <person name="Salas-Veizaga D.M."/>
            <person name="Linares-Pasten J.A."/>
            <person name="Gudmundsdottir E.E."/>
            <person name="Hreggvidsson G.O."/>
            <person name="Adlercreutz P."/>
            <person name="Nordberg Karlsson E."/>
        </authorList>
    </citation>
    <scope>NUCLEOTIDE SEQUENCE [LARGE SCALE GENOMIC DNA]</scope>
    <source>
        <strain evidence="2 3">E-1</strain>
    </source>
</reference>